<keyword evidence="5" id="KW-1185">Reference proteome</keyword>
<dbReference type="EMBL" id="PDNZ01000003">
    <property type="protein sequence ID" value="PWW82514.1"/>
    <property type="molecule type" value="Genomic_DNA"/>
</dbReference>
<dbReference type="InterPro" id="IPR003658">
    <property type="entry name" value="Anti-sigma_ant"/>
</dbReference>
<dbReference type="Gene3D" id="3.30.750.24">
    <property type="entry name" value="STAS domain"/>
    <property type="match status" value="1"/>
</dbReference>
<name>A0A317T795_9CHLB</name>
<proteinExistence type="inferred from homology"/>
<dbReference type="SUPFAM" id="SSF52091">
    <property type="entry name" value="SpoIIaa-like"/>
    <property type="match status" value="1"/>
</dbReference>
<dbReference type="OrthoDB" id="1493620at2"/>
<dbReference type="GO" id="GO:0043856">
    <property type="term" value="F:anti-sigma factor antagonist activity"/>
    <property type="evidence" value="ECO:0007669"/>
    <property type="project" value="InterPro"/>
</dbReference>
<evidence type="ECO:0000313" key="4">
    <source>
        <dbReference type="EMBL" id="PWW82514.1"/>
    </source>
</evidence>
<gene>
    <name evidence="4" type="ORF">CR164_05885</name>
</gene>
<organism evidence="4 5">
    <name type="scientific">Prosthecochloris marina</name>
    <dbReference type="NCBI Taxonomy" id="2017681"/>
    <lineage>
        <taxon>Bacteria</taxon>
        <taxon>Pseudomonadati</taxon>
        <taxon>Chlorobiota</taxon>
        <taxon>Chlorobiia</taxon>
        <taxon>Chlorobiales</taxon>
        <taxon>Chlorobiaceae</taxon>
        <taxon>Prosthecochloris</taxon>
    </lineage>
</organism>
<dbReference type="Proteomes" id="UP000246278">
    <property type="component" value="Unassembled WGS sequence"/>
</dbReference>
<protein>
    <recommendedName>
        <fullName evidence="2">Anti-sigma factor antagonist</fullName>
    </recommendedName>
</protein>
<sequence>MIIKETKLNNITIVAPEGTLDASTVSLLNENKALSENSVTVVLDLSHVDFLDSSGLGALVGIARKKREKKADMVLTSMNDNVRKVFEITHAYQLFDVYDDARSAAEHCRTKTASQ</sequence>
<comment type="caution">
    <text evidence="4">The sequence shown here is derived from an EMBL/GenBank/DDBJ whole genome shotgun (WGS) entry which is preliminary data.</text>
</comment>
<dbReference type="PANTHER" id="PTHR33495">
    <property type="entry name" value="ANTI-SIGMA FACTOR ANTAGONIST TM_1081-RELATED-RELATED"/>
    <property type="match status" value="1"/>
</dbReference>
<dbReference type="InterPro" id="IPR002645">
    <property type="entry name" value="STAS_dom"/>
</dbReference>
<accession>A0A317T795</accession>
<comment type="similarity">
    <text evidence="1 2">Belongs to the anti-sigma-factor antagonist family.</text>
</comment>
<dbReference type="PROSITE" id="PS50801">
    <property type="entry name" value="STAS"/>
    <property type="match status" value="1"/>
</dbReference>
<dbReference type="RefSeq" id="WP_110022990.1">
    <property type="nucleotide sequence ID" value="NZ_PDNZ01000003.1"/>
</dbReference>
<feature type="domain" description="STAS" evidence="3">
    <location>
        <begin position="1"/>
        <end position="108"/>
    </location>
</feature>
<dbReference type="CDD" id="cd07043">
    <property type="entry name" value="STAS_anti-anti-sigma_factors"/>
    <property type="match status" value="1"/>
</dbReference>
<dbReference type="AlphaFoldDB" id="A0A317T795"/>
<reference evidence="5" key="1">
    <citation type="submission" date="2017-10" db="EMBL/GenBank/DDBJ databases">
        <authorList>
            <person name="Gaisin V.A."/>
            <person name="Rysina M.S."/>
            <person name="Grouzdev D.S."/>
        </authorList>
    </citation>
    <scope>NUCLEOTIDE SEQUENCE [LARGE SCALE GENOMIC DNA]</scope>
    <source>
        <strain evidence="5">V1</strain>
    </source>
</reference>
<dbReference type="InterPro" id="IPR036513">
    <property type="entry name" value="STAS_dom_sf"/>
</dbReference>
<evidence type="ECO:0000256" key="2">
    <source>
        <dbReference type="RuleBase" id="RU003749"/>
    </source>
</evidence>
<evidence type="ECO:0000256" key="1">
    <source>
        <dbReference type="ARBA" id="ARBA00009013"/>
    </source>
</evidence>
<evidence type="ECO:0000259" key="3">
    <source>
        <dbReference type="PROSITE" id="PS50801"/>
    </source>
</evidence>
<dbReference type="NCBIfam" id="TIGR00377">
    <property type="entry name" value="ant_ant_sig"/>
    <property type="match status" value="1"/>
</dbReference>
<dbReference type="PANTHER" id="PTHR33495:SF2">
    <property type="entry name" value="ANTI-SIGMA FACTOR ANTAGONIST TM_1081-RELATED"/>
    <property type="match status" value="1"/>
</dbReference>
<evidence type="ECO:0000313" key="5">
    <source>
        <dbReference type="Proteomes" id="UP000246278"/>
    </source>
</evidence>
<dbReference type="Pfam" id="PF01740">
    <property type="entry name" value="STAS"/>
    <property type="match status" value="1"/>
</dbReference>